<evidence type="ECO:0000256" key="5">
    <source>
        <dbReference type="ARBA" id="ARBA00022741"/>
    </source>
</evidence>
<dbReference type="PANTHER" id="PTHR46498:SF1">
    <property type="entry name" value="GTP-BINDING PROTEIN 8"/>
    <property type="match status" value="1"/>
</dbReference>
<name>A0A2B7WR20_9EURO</name>
<evidence type="ECO:0000256" key="7">
    <source>
        <dbReference type="ARBA" id="ARBA00023134"/>
    </source>
</evidence>
<dbReference type="NCBIfam" id="TIGR03598">
    <property type="entry name" value="GTPase_YsxC"/>
    <property type="match status" value="1"/>
</dbReference>
<dbReference type="Pfam" id="PF01926">
    <property type="entry name" value="MMR_HSR1"/>
    <property type="match status" value="1"/>
</dbReference>
<proteinExistence type="inferred from homology"/>
<dbReference type="STRING" id="1447875.A0A2B7WR20"/>
<dbReference type="FunFam" id="3.40.50.300:FF:001874">
    <property type="entry name" value="GTP binding protein (EngB), putative"/>
    <property type="match status" value="1"/>
</dbReference>
<keyword evidence="4" id="KW-0479">Metal-binding</keyword>
<keyword evidence="7" id="KW-0342">GTP-binding</keyword>
<evidence type="ECO:0000259" key="8">
    <source>
        <dbReference type="PROSITE" id="PS51706"/>
    </source>
</evidence>
<feature type="domain" description="EngB-type G" evidence="8">
    <location>
        <begin position="101"/>
        <end position="283"/>
    </location>
</feature>
<dbReference type="InterPro" id="IPR030393">
    <property type="entry name" value="G_ENGB_dom"/>
</dbReference>
<dbReference type="GO" id="GO:0005525">
    <property type="term" value="F:GTP binding"/>
    <property type="evidence" value="ECO:0007669"/>
    <property type="project" value="UniProtKB-KW"/>
</dbReference>
<keyword evidence="10" id="KW-1185">Reference proteome</keyword>
<gene>
    <name evidence="9" type="ORF">AJ79_08696</name>
</gene>
<dbReference type="AlphaFoldDB" id="A0A2B7WR20"/>
<dbReference type="InterPro" id="IPR019987">
    <property type="entry name" value="GTP-bd_ribosome_bio_YsxC"/>
</dbReference>
<dbReference type="CDD" id="cd01876">
    <property type="entry name" value="YihA_EngB"/>
    <property type="match status" value="1"/>
</dbReference>
<reference evidence="9 10" key="1">
    <citation type="submission" date="2017-10" db="EMBL/GenBank/DDBJ databases">
        <title>Comparative genomics in systemic dimorphic fungi from Ajellomycetaceae.</title>
        <authorList>
            <person name="Munoz J.F."/>
            <person name="Mcewen J.G."/>
            <person name="Clay O.K."/>
            <person name="Cuomo C.A."/>
        </authorList>
    </citation>
    <scope>NUCLEOTIDE SEQUENCE [LARGE SCALE GENOMIC DNA]</scope>
    <source>
        <strain evidence="9 10">UAMH5409</strain>
    </source>
</reference>
<evidence type="ECO:0000256" key="6">
    <source>
        <dbReference type="ARBA" id="ARBA00022842"/>
    </source>
</evidence>
<accession>A0A2B7WR20</accession>
<dbReference type="InterPro" id="IPR027417">
    <property type="entry name" value="P-loop_NTPase"/>
</dbReference>
<keyword evidence="5" id="KW-0547">Nucleotide-binding</keyword>
<sequence length="344" mass="37624">MSARTAGSITAAHRQSERLSHVTQRLSPLLSERRLYRKAKPQAQLPLEHQSLRLSDIAFYYDTVQPNRAQLKAASALFKHSKYSPVRAWSASEFRTIPSTDMPEVAFLGRSNVGKSSLLNALMDHEICHTSQKPGRTREMNGYGVGGLRDGHSRLVLVDMPGYGSGSREEWGEEIMKYLTKRKQLRRTYVLLDTHHGMKASDAAMLSMLRESAIPHQIILSKVDSVLQKGGRRVRRGLTNEKLDNLAYLAEKIRAKVQPMRKPGEPSSGVPALGEILACSLRMPLGGGKGYLGINPIRWSILEAAGLTRGLGEEKKAPAGAGVRAGAAAGAAARGIREEGGKKE</sequence>
<dbReference type="Proteomes" id="UP000223968">
    <property type="component" value="Unassembled WGS sequence"/>
</dbReference>
<evidence type="ECO:0000256" key="3">
    <source>
        <dbReference type="ARBA" id="ARBA00015370"/>
    </source>
</evidence>
<evidence type="ECO:0000313" key="9">
    <source>
        <dbReference type="EMBL" id="PGG99062.1"/>
    </source>
</evidence>
<comment type="cofactor">
    <cofactor evidence="1">
        <name>Mg(2+)</name>
        <dbReference type="ChEBI" id="CHEBI:18420"/>
    </cofactor>
</comment>
<dbReference type="InterPro" id="IPR006073">
    <property type="entry name" value="GTP-bd"/>
</dbReference>
<evidence type="ECO:0000256" key="2">
    <source>
        <dbReference type="ARBA" id="ARBA00009638"/>
    </source>
</evidence>
<protein>
    <recommendedName>
        <fullName evidence="3">GTP-binding protein 8</fullName>
    </recommendedName>
</protein>
<evidence type="ECO:0000256" key="4">
    <source>
        <dbReference type="ARBA" id="ARBA00022723"/>
    </source>
</evidence>
<comment type="similarity">
    <text evidence="2">Belongs to the TRAFAC class TrmE-Era-EngA-EngB-Septin-like GTPase superfamily. EngB GTPase family.</text>
</comment>
<dbReference type="InterPro" id="IPR052279">
    <property type="entry name" value="EngB_GTPase"/>
</dbReference>
<dbReference type="PANTHER" id="PTHR46498">
    <property type="entry name" value="GTP-BINDING PROTEIN 8"/>
    <property type="match status" value="1"/>
</dbReference>
<dbReference type="Gene3D" id="3.40.50.300">
    <property type="entry name" value="P-loop containing nucleotide triphosphate hydrolases"/>
    <property type="match status" value="1"/>
</dbReference>
<dbReference type="EMBL" id="PDNB01000214">
    <property type="protein sequence ID" value="PGG99062.1"/>
    <property type="molecule type" value="Genomic_DNA"/>
</dbReference>
<evidence type="ECO:0000313" key="10">
    <source>
        <dbReference type="Proteomes" id="UP000223968"/>
    </source>
</evidence>
<dbReference type="OrthoDB" id="391988at2759"/>
<comment type="caution">
    <text evidence="9">The sequence shown here is derived from an EMBL/GenBank/DDBJ whole genome shotgun (WGS) entry which is preliminary data.</text>
</comment>
<dbReference type="GO" id="GO:0005739">
    <property type="term" value="C:mitochondrion"/>
    <property type="evidence" value="ECO:0007669"/>
    <property type="project" value="TreeGrafter"/>
</dbReference>
<dbReference type="PROSITE" id="PS51706">
    <property type="entry name" value="G_ENGB"/>
    <property type="match status" value="1"/>
</dbReference>
<dbReference type="PRINTS" id="PR00326">
    <property type="entry name" value="GTP1OBG"/>
</dbReference>
<dbReference type="SUPFAM" id="SSF52540">
    <property type="entry name" value="P-loop containing nucleoside triphosphate hydrolases"/>
    <property type="match status" value="1"/>
</dbReference>
<organism evidence="9 10">
    <name type="scientific">Helicocarpus griseus UAMH5409</name>
    <dbReference type="NCBI Taxonomy" id="1447875"/>
    <lineage>
        <taxon>Eukaryota</taxon>
        <taxon>Fungi</taxon>
        <taxon>Dikarya</taxon>
        <taxon>Ascomycota</taxon>
        <taxon>Pezizomycotina</taxon>
        <taxon>Eurotiomycetes</taxon>
        <taxon>Eurotiomycetidae</taxon>
        <taxon>Onygenales</taxon>
        <taxon>Ajellomycetaceae</taxon>
        <taxon>Helicocarpus</taxon>
    </lineage>
</organism>
<dbReference type="GO" id="GO:0046872">
    <property type="term" value="F:metal ion binding"/>
    <property type="evidence" value="ECO:0007669"/>
    <property type="project" value="UniProtKB-KW"/>
</dbReference>
<evidence type="ECO:0000256" key="1">
    <source>
        <dbReference type="ARBA" id="ARBA00001946"/>
    </source>
</evidence>
<keyword evidence="6" id="KW-0460">Magnesium</keyword>